<keyword evidence="15" id="KW-0547">Nucleotide-binding</keyword>
<evidence type="ECO:0000256" key="8">
    <source>
        <dbReference type="ARBA" id="ARBA00022777"/>
    </source>
</evidence>
<dbReference type="CDD" id="cd06225">
    <property type="entry name" value="HAMP"/>
    <property type="match status" value="1"/>
</dbReference>
<dbReference type="InterPro" id="IPR003660">
    <property type="entry name" value="HAMP_dom"/>
</dbReference>
<dbReference type="GO" id="GO:0005524">
    <property type="term" value="F:ATP binding"/>
    <property type="evidence" value="ECO:0007669"/>
    <property type="project" value="UniProtKB-KW"/>
</dbReference>
<evidence type="ECO:0000256" key="1">
    <source>
        <dbReference type="ARBA" id="ARBA00000085"/>
    </source>
</evidence>
<evidence type="ECO:0000259" key="13">
    <source>
        <dbReference type="PROSITE" id="PS50109"/>
    </source>
</evidence>
<evidence type="ECO:0000256" key="2">
    <source>
        <dbReference type="ARBA" id="ARBA00004141"/>
    </source>
</evidence>
<keyword evidence="15" id="KW-0067">ATP-binding</keyword>
<dbReference type="PANTHER" id="PTHR45436">
    <property type="entry name" value="SENSOR HISTIDINE KINASE YKOH"/>
    <property type="match status" value="1"/>
</dbReference>
<keyword evidence="16" id="KW-1185">Reference proteome</keyword>
<dbReference type="InterPro" id="IPR050428">
    <property type="entry name" value="TCS_sensor_his_kinase"/>
</dbReference>
<evidence type="ECO:0000256" key="5">
    <source>
        <dbReference type="ARBA" id="ARBA00022553"/>
    </source>
</evidence>
<dbReference type="SMART" id="SM00387">
    <property type="entry name" value="HATPase_c"/>
    <property type="match status" value="1"/>
</dbReference>
<dbReference type="Pfam" id="PF00512">
    <property type="entry name" value="HisKA"/>
    <property type="match status" value="1"/>
</dbReference>
<dbReference type="Gene3D" id="3.30.565.10">
    <property type="entry name" value="Histidine kinase-like ATPase, C-terminal domain"/>
    <property type="match status" value="1"/>
</dbReference>
<dbReference type="InterPro" id="IPR003661">
    <property type="entry name" value="HisK_dim/P_dom"/>
</dbReference>
<sequence length="390" mass="41253">MKDLKLTLRGRLTIVYGGLFLLIGAVLLIVNYVLVSGSLPEAGTYARTATAALGPAISSNGPAVGTPMAPARTVPASEALQLVSGSLSDYRSSTLSQLILTSVLALVIAAALAVALGWVVSGKALHPIHAITSTARRLGARSLDRRINLDGPSDELKELADTFDGMLDRLAVSFDSQKRFVANASHELRTPLAVQRTLIEVALADPEAGPEVRKLGQQLLYTNERSERMIEGLLVLARSDRGLTSRTPVRLDEIAEQVARSVRARAAEKQVTVRVNAVPRTVAGDPVLLERLVTNLVDNAITYNHENGSVLVEVGTDPALVVRNTGAQVDPNAVPQLFEPFRRLTERTGDSRNAGLGLSIVRSVAQAHGGTVHAEAGAHGGLAVAVRLPG</sequence>
<dbReference type="Pfam" id="PF00672">
    <property type="entry name" value="HAMP"/>
    <property type="match status" value="1"/>
</dbReference>
<keyword evidence="10" id="KW-0902">Two-component regulatory system</keyword>
<dbReference type="CDD" id="cd00075">
    <property type="entry name" value="HATPase"/>
    <property type="match status" value="1"/>
</dbReference>
<comment type="caution">
    <text evidence="15">The sequence shown here is derived from an EMBL/GenBank/DDBJ whole genome shotgun (WGS) entry which is preliminary data.</text>
</comment>
<keyword evidence="9 12" id="KW-1133">Transmembrane helix</keyword>
<dbReference type="SUPFAM" id="SSF47384">
    <property type="entry name" value="Homodimeric domain of signal transducing histidine kinase"/>
    <property type="match status" value="1"/>
</dbReference>
<dbReference type="InterPro" id="IPR005467">
    <property type="entry name" value="His_kinase_dom"/>
</dbReference>
<dbReference type="PRINTS" id="PR00344">
    <property type="entry name" value="BCTRLSENSOR"/>
</dbReference>
<dbReference type="SMART" id="SM00304">
    <property type="entry name" value="HAMP"/>
    <property type="match status" value="1"/>
</dbReference>
<accession>A0ABN2ST74</accession>
<gene>
    <name evidence="15" type="ORF">GCM10009754_83790</name>
</gene>
<dbReference type="InterPro" id="IPR036097">
    <property type="entry name" value="HisK_dim/P_sf"/>
</dbReference>
<feature type="domain" description="HAMP" evidence="14">
    <location>
        <begin position="122"/>
        <end position="175"/>
    </location>
</feature>
<proteinExistence type="predicted"/>
<comment type="subcellular location">
    <subcellularLocation>
        <location evidence="3">Cell membrane</location>
    </subcellularLocation>
    <subcellularLocation>
        <location evidence="2">Membrane</location>
        <topology evidence="2">Multi-pass membrane protein</topology>
    </subcellularLocation>
</comment>
<keyword evidence="5" id="KW-0597">Phosphoprotein</keyword>
<keyword evidence="8" id="KW-0418">Kinase</keyword>
<dbReference type="InterPro" id="IPR036890">
    <property type="entry name" value="HATPase_C_sf"/>
</dbReference>
<dbReference type="EC" id="2.7.13.3" evidence="4"/>
<evidence type="ECO:0000256" key="6">
    <source>
        <dbReference type="ARBA" id="ARBA00022679"/>
    </source>
</evidence>
<evidence type="ECO:0000256" key="10">
    <source>
        <dbReference type="ARBA" id="ARBA00023012"/>
    </source>
</evidence>
<dbReference type="PROSITE" id="PS50109">
    <property type="entry name" value="HIS_KIN"/>
    <property type="match status" value="1"/>
</dbReference>
<dbReference type="PANTHER" id="PTHR45436:SF15">
    <property type="entry name" value="SENSOR HISTIDINE KINASE CUSS"/>
    <property type="match status" value="1"/>
</dbReference>
<evidence type="ECO:0000313" key="16">
    <source>
        <dbReference type="Proteomes" id="UP001501116"/>
    </source>
</evidence>
<reference evidence="15 16" key="1">
    <citation type="journal article" date="2019" name="Int. J. Syst. Evol. Microbiol.">
        <title>The Global Catalogue of Microorganisms (GCM) 10K type strain sequencing project: providing services to taxonomists for standard genome sequencing and annotation.</title>
        <authorList>
            <consortium name="The Broad Institute Genomics Platform"/>
            <consortium name="The Broad Institute Genome Sequencing Center for Infectious Disease"/>
            <person name="Wu L."/>
            <person name="Ma J."/>
        </authorList>
    </citation>
    <scope>NUCLEOTIDE SEQUENCE [LARGE SCALE GENOMIC DNA]</scope>
    <source>
        <strain evidence="15 16">JCM 14545</strain>
    </source>
</reference>
<keyword evidence="11 12" id="KW-0472">Membrane</keyword>
<dbReference type="Pfam" id="PF02518">
    <property type="entry name" value="HATPase_c"/>
    <property type="match status" value="1"/>
</dbReference>
<evidence type="ECO:0000256" key="12">
    <source>
        <dbReference type="SAM" id="Phobius"/>
    </source>
</evidence>
<dbReference type="PROSITE" id="PS50885">
    <property type="entry name" value="HAMP"/>
    <property type="match status" value="1"/>
</dbReference>
<dbReference type="SMART" id="SM00388">
    <property type="entry name" value="HisKA"/>
    <property type="match status" value="1"/>
</dbReference>
<keyword evidence="7 12" id="KW-0812">Transmembrane</keyword>
<evidence type="ECO:0000256" key="3">
    <source>
        <dbReference type="ARBA" id="ARBA00004236"/>
    </source>
</evidence>
<dbReference type="InterPro" id="IPR003594">
    <property type="entry name" value="HATPase_dom"/>
</dbReference>
<comment type="catalytic activity">
    <reaction evidence="1">
        <text>ATP + protein L-histidine = ADP + protein N-phospho-L-histidine.</text>
        <dbReference type="EC" id="2.7.13.3"/>
    </reaction>
</comment>
<dbReference type="InterPro" id="IPR004358">
    <property type="entry name" value="Sig_transdc_His_kin-like_C"/>
</dbReference>
<protein>
    <recommendedName>
        <fullName evidence="4">histidine kinase</fullName>
        <ecNumber evidence="4">2.7.13.3</ecNumber>
    </recommendedName>
</protein>
<dbReference type="Gene3D" id="1.10.287.130">
    <property type="match status" value="1"/>
</dbReference>
<evidence type="ECO:0000259" key="14">
    <source>
        <dbReference type="PROSITE" id="PS50885"/>
    </source>
</evidence>
<evidence type="ECO:0000256" key="9">
    <source>
        <dbReference type="ARBA" id="ARBA00022989"/>
    </source>
</evidence>
<evidence type="ECO:0000256" key="11">
    <source>
        <dbReference type="ARBA" id="ARBA00023136"/>
    </source>
</evidence>
<dbReference type="SUPFAM" id="SSF55874">
    <property type="entry name" value="ATPase domain of HSP90 chaperone/DNA topoisomerase II/histidine kinase"/>
    <property type="match status" value="1"/>
</dbReference>
<evidence type="ECO:0000256" key="7">
    <source>
        <dbReference type="ARBA" id="ARBA00022692"/>
    </source>
</evidence>
<dbReference type="Gene3D" id="6.10.340.10">
    <property type="match status" value="1"/>
</dbReference>
<dbReference type="Proteomes" id="UP001501116">
    <property type="component" value="Unassembled WGS sequence"/>
</dbReference>
<dbReference type="RefSeq" id="WP_344431528.1">
    <property type="nucleotide sequence ID" value="NZ_BAAANN010000063.1"/>
</dbReference>
<feature type="domain" description="Histidine kinase" evidence="13">
    <location>
        <begin position="183"/>
        <end position="390"/>
    </location>
</feature>
<feature type="transmembrane region" description="Helical" evidence="12">
    <location>
        <begin position="98"/>
        <end position="120"/>
    </location>
</feature>
<dbReference type="EMBL" id="BAAANN010000063">
    <property type="protein sequence ID" value="GAA1992156.1"/>
    <property type="molecule type" value="Genomic_DNA"/>
</dbReference>
<keyword evidence="6" id="KW-0808">Transferase</keyword>
<evidence type="ECO:0000256" key="4">
    <source>
        <dbReference type="ARBA" id="ARBA00012438"/>
    </source>
</evidence>
<evidence type="ECO:0000313" key="15">
    <source>
        <dbReference type="EMBL" id="GAA1992156.1"/>
    </source>
</evidence>
<dbReference type="CDD" id="cd00082">
    <property type="entry name" value="HisKA"/>
    <property type="match status" value="1"/>
</dbReference>
<organism evidence="15 16">
    <name type="scientific">Amycolatopsis minnesotensis</name>
    <dbReference type="NCBI Taxonomy" id="337894"/>
    <lineage>
        <taxon>Bacteria</taxon>
        <taxon>Bacillati</taxon>
        <taxon>Actinomycetota</taxon>
        <taxon>Actinomycetes</taxon>
        <taxon>Pseudonocardiales</taxon>
        <taxon>Pseudonocardiaceae</taxon>
        <taxon>Amycolatopsis</taxon>
    </lineage>
</organism>
<name>A0ABN2ST74_9PSEU</name>
<dbReference type="SUPFAM" id="SSF158472">
    <property type="entry name" value="HAMP domain-like"/>
    <property type="match status" value="1"/>
</dbReference>
<feature type="transmembrane region" description="Helical" evidence="12">
    <location>
        <begin position="12"/>
        <end position="34"/>
    </location>
</feature>